<dbReference type="SUPFAM" id="SSF57850">
    <property type="entry name" value="RING/U-box"/>
    <property type="match status" value="1"/>
</dbReference>
<dbReference type="STRING" id="418985.A0A1V9WZN7"/>
<dbReference type="InterPro" id="IPR001841">
    <property type="entry name" value="Znf_RING"/>
</dbReference>
<sequence length="42" mass="5002">MTTLRLPNYPCRICKKMFHKTCMYKWFRHGHATCPACRSLVA</sequence>
<comment type="caution">
    <text evidence="4">The sequence shown here is derived from an EMBL/GenBank/DDBJ whole genome shotgun (WGS) entry which is preliminary data.</text>
</comment>
<dbReference type="InParanoid" id="A0A1V9WZN7"/>
<protein>
    <recommendedName>
        <fullName evidence="3">RING-type domain-containing protein</fullName>
    </recommendedName>
</protein>
<evidence type="ECO:0000256" key="1">
    <source>
        <dbReference type="ARBA" id="ARBA00022771"/>
    </source>
</evidence>
<organism evidence="4 5">
    <name type="scientific">Tropilaelaps mercedesae</name>
    <dbReference type="NCBI Taxonomy" id="418985"/>
    <lineage>
        <taxon>Eukaryota</taxon>
        <taxon>Metazoa</taxon>
        <taxon>Ecdysozoa</taxon>
        <taxon>Arthropoda</taxon>
        <taxon>Chelicerata</taxon>
        <taxon>Arachnida</taxon>
        <taxon>Acari</taxon>
        <taxon>Parasitiformes</taxon>
        <taxon>Mesostigmata</taxon>
        <taxon>Gamasina</taxon>
        <taxon>Dermanyssoidea</taxon>
        <taxon>Laelapidae</taxon>
        <taxon>Tropilaelaps</taxon>
    </lineage>
</organism>
<proteinExistence type="predicted"/>
<keyword evidence="5" id="KW-1185">Reference proteome</keyword>
<keyword evidence="2" id="KW-0862">Zinc</keyword>
<keyword evidence="1" id="KW-0863">Zinc-finger</keyword>
<dbReference type="Pfam" id="PF13639">
    <property type="entry name" value="zf-RING_2"/>
    <property type="match status" value="1"/>
</dbReference>
<keyword evidence="1" id="KW-0479">Metal-binding</keyword>
<evidence type="ECO:0000256" key="2">
    <source>
        <dbReference type="ARBA" id="ARBA00022833"/>
    </source>
</evidence>
<accession>A0A1V9WZN7</accession>
<feature type="domain" description="RING-type" evidence="3">
    <location>
        <begin position="7"/>
        <end position="38"/>
    </location>
</feature>
<evidence type="ECO:0000313" key="4">
    <source>
        <dbReference type="EMBL" id="OQR66596.1"/>
    </source>
</evidence>
<dbReference type="EMBL" id="MNPL01031797">
    <property type="protein sequence ID" value="OQR66596.1"/>
    <property type="molecule type" value="Genomic_DNA"/>
</dbReference>
<dbReference type="OrthoDB" id="6108at2759"/>
<dbReference type="GO" id="GO:0008270">
    <property type="term" value="F:zinc ion binding"/>
    <property type="evidence" value="ECO:0007669"/>
    <property type="project" value="UniProtKB-KW"/>
</dbReference>
<dbReference type="AlphaFoldDB" id="A0A1V9WZN7"/>
<gene>
    <name evidence="4" type="ORF">BIW11_14048</name>
</gene>
<dbReference type="Proteomes" id="UP000192247">
    <property type="component" value="Unassembled WGS sequence"/>
</dbReference>
<dbReference type="InterPro" id="IPR013083">
    <property type="entry name" value="Znf_RING/FYVE/PHD"/>
</dbReference>
<dbReference type="Gene3D" id="3.30.40.10">
    <property type="entry name" value="Zinc/RING finger domain, C3HC4 (zinc finger)"/>
    <property type="match status" value="1"/>
</dbReference>
<evidence type="ECO:0000313" key="5">
    <source>
        <dbReference type="Proteomes" id="UP000192247"/>
    </source>
</evidence>
<evidence type="ECO:0000259" key="3">
    <source>
        <dbReference type="Pfam" id="PF13639"/>
    </source>
</evidence>
<name>A0A1V9WZN7_9ACAR</name>
<reference evidence="4 5" key="1">
    <citation type="journal article" date="2017" name="Gigascience">
        <title>Draft genome of the honey bee ectoparasitic mite, Tropilaelaps mercedesae, is shaped by the parasitic life history.</title>
        <authorList>
            <person name="Dong X."/>
            <person name="Armstrong S.D."/>
            <person name="Xia D."/>
            <person name="Makepeace B.L."/>
            <person name="Darby A.C."/>
            <person name="Kadowaki T."/>
        </authorList>
    </citation>
    <scope>NUCLEOTIDE SEQUENCE [LARGE SCALE GENOMIC DNA]</scope>
    <source>
        <strain evidence="4">Wuxi-XJTLU</strain>
    </source>
</reference>